<feature type="compositionally biased region" description="Polar residues" evidence="1">
    <location>
        <begin position="108"/>
        <end position="139"/>
    </location>
</feature>
<dbReference type="Proteomes" id="UP000729913">
    <property type="component" value="Unassembled WGS sequence"/>
</dbReference>
<organism evidence="2 3">
    <name type="scientific">Cotesia typhae</name>
    <dbReference type="NCBI Taxonomy" id="2053667"/>
    <lineage>
        <taxon>Eukaryota</taxon>
        <taxon>Metazoa</taxon>
        <taxon>Ecdysozoa</taxon>
        <taxon>Arthropoda</taxon>
        <taxon>Hexapoda</taxon>
        <taxon>Insecta</taxon>
        <taxon>Pterygota</taxon>
        <taxon>Neoptera</taxon>
        <taxon>Endopterygota</taxon>
        <taxon>Hymenoptera</taxon>
        <taxon>Apocrita</taxon>
        <taxon>Ichneumonoidea</taxon>
        <taxon>Braconidae</taxon>
        <taxon>Microgastrinae</taxon>
        <taxon>Cotesia</taxon>
    </lineage>
</organism>
<protein>
    <submittedName>
        <fullName evidence="2">Uncharacterized protein</fullName>
    </submittedName>
</protein>
<dbReference type="AlphaFoldDB" id="A0A8J5QYN5"/>
<sequence>MKYIASISTAPRRPGVGGRGNGDRGRPYAAPQPIPPTPPPRTSSRVYGNRYPYNVPKPIVPTSPPRPFYSGNGGYGRSSNSIGSPDSVRNRDYDSTNRGAGSGRRGQRPSTYNGGKNNHNTHIATDSNGNRVWTFSRST</sequence>
<evidence type="ECO:0000256" key="1">
    <source>
        <dbReference type="SAM" id="MobiDB-lite"/>
    </source>
</evidence>
<feature type="compositionally biased region" description="Pro residues" evidence="1">
    <location>
        <begin position="58"/>
        <end position="67"/>
    </location>
</feature>
<feature type="region of interest" description="Disordered" evidence="1">
    <location>
        <begin position="1"/>
        <end position="139"/>
    </location>
</feature>
<keyword evidence="3" id="KW-1185">Reference proteome</keyword>
<accession>A0A8J5QYN5</accession>
<dbReference type="EMBL" id="JAAOIC020000039">
    <property type="protein sequence ID" value="KAG8038877.1"/>
    <property type="molecule type" value="Genomic_DNA"/>
</dbReference>
<evidence type="ECO:0000313" key="3">
    <source>
        <dbReference type="Proteomes" id="UP000729913"/>
    </source>
</evidence>
<evidence type="ECO:0000313" key="2">
    <source>
        <dbReference type="EMBL" id="KAG8038877.1"/>
    </source>
</evidence>
<name>A0A8J5QYN5_9HYME</name>
<proteinExistence type="predicted"/>
<reference evidence="2" key="1">
    <citation type="submission" date="2020-03" db="EMBL/GenBank/DDBJ databases">
        <authorList>
            <person name="Chebbi M.A."/>
            <person name="Drezen J.M."/>
        </authorList>
    </citation>
    <scope>NUCLEOTIDE SEQUENCE</scope>
    <source>
        <tissue evidence="2">Whole body</tissue>
    </source>
</reference>
<reference evidence="2" key="2">
    <citation type="submission" date="2021-04" db="EMBL/GenBank/DDBJ databases">
        <title>Genome-wide patterns of bracovirus chromosomal integration into multiple host tissues during parasitism.</title>
        <authorList>
            <person name="Chebbi M.A.C."/>
        </authorList>
    </citation>
    <scope>NUCLEOTIDE SEQUENCE</scope>
    <source>
        <tissue evidence="2">Whole body</tissue>
    </source>
</reference>
<feature type="compositionally biased region" description="Pro residues" evidence="1">
    <location>
        <begin position="30"/>
        <end position="41"/>
    </location>
</feature>
<comment type="caution">
    <text evidence="2">The sequence shown here is derived from an EMBL/GenBank/DDBJ whole genome shotgun (WGS) entry which is preliminary data.</text>
</comment>
<gene>
    <name evidence="2" type="ORF">G9C98_003184</name>
</gene>